<dbReference type="GO" id="GO:0070860">
    <property type="term" value="C:RNA polymerase I core factor complex"/>
    <property type="evidence" value="ECO:0007669"/>
    <property type="project" value="TreeGrafter"/>
</dbReference>
<dbReference type="InterPro" id="IPR053029">
    <property type="entry name" value="RNA_pol_I-specific_init_factor"/>
</dbReference>
<feature type="region of interest" description="Disordered" evidence="2">
    <location>
        <begin position="74"/>
        <end position="120"/>
    </location>
</feature>
<feature type="region of interest" description="Disordered" evidence="2">
    <location>
        <begin position="253"/>
        <end position="280"/>
    </location>
</feature>
<dbReference type="GeneID" id="19192645"/>
<dbReference type="RefSeq" id="XP_007746718.1">
    <property type="nucleotide sequence ID" value="XM_007748528.1"/>
</dbReference>
<evidence type="ECO:0008006" key="5">
    <source>
        <dbReference type="Google" id="ProtNLM"/>
    </source>
</evidence>
<protein>
    <recommendedName>
        <fullName evidence="5">Transcription factor domain-containing protein</fullName>
    </recommendedName>
</protein>
<keyword evidence="4" id="KW-1185">Reference proteome</keyword>
<dbReference type="PANTHER" id="PTHR28244:SF1">
    <property type="entry name" value="RNA POLYMERASE I-SPECIFIC TRANSCRIPTION INITIATION FACTOR RRN11"/>
    <property type="match status" value="1"/>
</dbReference>
<dbReference type="OrthoDB" id="2159786at2759"/>
<name>W9WMA5_9EURO</name>
<evidence type="ECO:0000256" key="2">
    <source>
        <dbReference type="SAM" id="MobiDB-lite"/>
    </source>
</evidence>
<gene>
    <name evidence="3" type="ORF">A1O5_07943</name>
</gene>
<evidence type="ECO:0000256" key="1">
    <source>
        <dbReference type="SAM" id="Coils"/>
    </source>
</evidence>
<sequence length="392" mass="43614">MPNIFVPPIATQRAPLAAWELSSGKKKRKRMKIQRETTQGEEHDNGVNGQSETMANLDYTAVVSPLERLQRRVSGQPLDQPPPPFPFPHTESPLMKSRAGRGNLDKGMDSSQTSKLSDSSRSFHGQHLAALTAVVHRSLFKEDFPRAARALGLMFHEDIVSKSAAVRTQGYMGIAAEVLLRNGTAREPSPNPGVSALRFTHEGFEKAKLFYERLIVRHPYHKSWPEAVNAVDYYLAMFNLWIFVVQAESTDESTAHEDDESDVESATPSSRAGGFRNPSWKKVRELEQANQIASRMDTCMATVPCMDEAELIRLRAMVALWIADLHKDCACACRLGDLDAGGTPLDQDSPALSPNQDLRADQKEHIREAARARDRAQDLLSRLESQARSDGE</sequence>
<evidence type="ECO:0000313" key="3">
    <source>
        <dbReference type="EMBL" id="EXJ69008.1"/>
    </source>
</evidence>
<feature type="region of interest" description="Disordered" evidence="2">
    <location>
        <begin position="20"/>
        <end position="53"/>
    </location>
</feature>
<dbReference type="GO" id="GO:0001164">
    <property type="term" value="F:RNA polymerase I core promoter sequence-specific DNA binding"/>
    <property type="evidence" value="ECO:0007669"/>
    <property type="project" value="TreeGrafter"/>
</dbReference>
<accession>W9WMA5</accession>
<comment type="caution">
    <text evidence="3">The sequence shown here is derived from an EMBL/GenBank/DDBJ whole genome shotgun (WGS) entry which is preliminary data.</text>
</comment>
<proteinExistence type="predicted"/>
<dbReference type="GO" id="GO:0017025">
    <property type="term" value="F:TBP-class protein binding"/>
    <property type="evidence" value="ECO:0007669"/>
    <property type="project" value="TreeGrafter"/>
</dbReference>
<evidence type="ECO:0000313" key="4">
    <source>
        <dbReference type="Proteomes" id="UP000019471"/>
    </source>
</evidence>
<organism evidence="3 4">
    <name type="scientific">Cladophialophora psammophila CBS 110553</name>
    <dbReference type="NCBI Taxonomy" id="1182543"/>
    <lineage>
        <taxon>Eukaryota</taxon>
        <taxon>Fungi</taxon>
        <taxon>Dikarya</taxon>
        <taxon>Ascomycota</taxon>
        <taxon>Pezizomycotina</taxon>
        <taxon>Eurotiomycetes</taxon>
        <taxon>Chaetothyriomycetidae</taxon>
        <taxon>Chaetothyriales</taxon>
        <taxon>Herpotrichiellaceae</taxon>
        <taxon>Cladophialophora</taxon>
    </lineage>
</organism>
<feature type="coiled-coil region" evidence="1">
    <location>
        <begin position="355"/>
        <end position="386"/>
    </location>
</feature>
<keyword evidence="1" id="KW-0175">Coiled coil</keyword>
<reference evidence="3 4" key="1">
    <citation type="submission" date="2013-03" db="EMBL/GenBank/DDBJ databases">
        <title>The Genome Sequence of Cladophialophora psammophila CBS 110553.</title>
        <authorList>
            <consortium name="The Broad Institute Genomics Platform"/>
            <person name="Cuomo C."/>
            <person name="de Hoog S."/>
            <person name="Gorbushina A."/>
            <person name="Walker B."/>
            <person name="Young S.K."/>
            <person name="Zeng Q."/>
            <person name="Gargeya S."/>
            <person name="Fitzgerald M."/>
            <person name="Haas B."/>
            <person name="Abouelleil A."/>
            <person name="Allen A.W."/>
            <person name="Alvarado L."/>
            <person name="Arachchi H.M."/>
            <person name="Berlin A.M."/>
            <person name="Chapman S.B."/>
            <person name="Gainer-Dewar J."/>
            <person name="Goldberg J."/>
            <person name="Griggs A."/>
            <person name="Gujja S."/>
            <person name="Hansen M."/>
            <person name="Howarth C."/>
            <person name="Imamovic A."/>
            <person name="Ireland A."/>
            <person name="Larimer J."/>
            <person name="McCowan C."/>
            <person name="Murphy C."/>
            <person name="Pearson M."/>
            <person name="Poon T.W."/>
            <person name="Priest M."/>
            <person name="Roberts A."/>
            <person name="Saif S."/>
            <person name="Shea T."/>
            <person name="Sisk P."/>
            <person name="Sykes S."/>
            <person name="Wortman J."/>
            <person name="Nusbaum C."/>
            <person name="Birren B."/>
        </authorList>
    </citation>
    <scope>NUCLEOTIDE SEQUENCE [LARGE SCALE GENOMIC DNA]</scope>
    <source>
        <strain evidence="3 4">CBS 110553</strain>
    </source>
</reference>
<dbReference type="Proteomes" id="UP000019471">
    <property type="component" value="Unassembled WGS sequence"/>
</dbReference>
<dbReference type="HOGENOM" id="CLU_027162_1_1_1"/>
<dbReference type="PANTHER" id="PTHR28244">
    <property type="entry name" value="RNA POLYMERASE I-SPECIFIC TRANSCRIPTION INITIATION FACTOR RRN11"/>
    <property type="match status" value="1"/>
</dbReference>
<dbReference type="STRING" id="1182543.W9WMA5"/>
<dbReference type="AlphaFoldDB" id="W9WMA5"/>
<dbReference type="GO" id="GO:0042790">
    <property type="term" value="P:nucleolar large rRNA transcription by RNA polymerase I"/>
    <property type="evidence" value="ECO:0007669"/>
    <property type="project" value="TreeGrafter"/>
</dbReference>
<dbReference type="eggNOG" id="ENOG502SC4N">
    <property type="taxonomic scope" value="Eukaryota"/>
</dbReference>
<feature type="compositionally biased region" description="Low complexity" evidence="2">
    <location>
        <begin position="110"/>
        <end position="120"/>
    </location>
</feature>
<dbReference type="EMBL" id="AMGX01000012">
    <property type="protein sequence ID" value="EXJ69008.1"/>
    <property type="molecule type" value="Genomic_DNA"/>
</dbReference>
<feature type="compositionally biased region" description="Basic and acidic residues" evidence="2">
    <location>
        <begin position="33"/>
        <end position="45"/>
    </location>
</feature>